<name>A0A6B0U956_IXORI</name>
<evidence type="ECO:0000313" key="1">
    <source>
        <dbReference type="EMBL" id="MXU89099.1"/>
    </source>
</evidence>
<dbReference type="AlphaFoldDB" id="A0A6B0U956"/>
<proteinExistence type="predicted"/>
<accession>A0A6B0U956</accession>
<dbReference type="EMBL" id="GIFC01007016">
    <property type="protein sequence ID" value="MXU89099.1"/>
    <property type="molecule type" value="Transcribed_RNA"/>
</dbReference>
<protein>
    <submittedName>
        <fullName evidence="1">Uncharacterized protein</fullName>
    </submittedName>
</protein>
<reference evidence="1" key="1">
    <citation type="submission" date="2019-12" db="EMBL/GenBank/DDBJ databases">
        <title>An insight into the sialome of adult female Ixodes ricinus ticks feeding for 6 days.</title>
        <authorList>
            <person name="Perner J."/>
            <person name="Ribeiro J.M.C."/>
        </authorList>
    </citation>
    <scope>NUCLEOTIDE SEQUENCE</scope>
    <source>
        <strain evidence="1">Semi-engorged</strain>
        <tissue evidence="1">Salivary glands</tissue>
    </source>
</reference>
<organism evidence="1">
    <name type="scientific">Ixodes ricinus</name>
    <name type="common">Common tick</name>
    <name type="synonym">Acarus ricinus</name>
    <dbReference type="NCBI Taxonomy" id="34613"/>
    <lineage>
        <taxon>Eukaryota</taxon>
        <taxon>Metazoa</taxon>
        <taxon>Ecdysozoa</taxon>
        <taxon>Arthropoda</taxon>
        <taxon>Chelicerata</taxon>
        <taxon>Arachnida</taxon>
        <taxon>Acari</taxon>
        <taxon>Parasitiformes</taxon>
        <taxon>Ixodida</taxon>
        <taxon>Ixodoidea</taxon>
        <taxon>Ixodidae</taxon>
        <taxon>Ixodinae</taxon>
        <taxon>Ixodes</taxon>
    </lineage>
</organism>
<sequence>MCHESSSQMRLLALWAASFLARQNLWSYHRPHEPFSKDSRDTPVVIATNRSKKRDICIGSAPLSTPMYVQLSKGDFACKARRLSATSALRNTMPDTTRTVPSGLV</sequence>